<dbReference type="SMART" id="SM01012">
    <property type="entry name" value="ANTAR"/>
    <property type="match status" value="1"/>
</dbReference>
<dbReference type="AlphaFoldDB" id="A0A7T1WR82"/>
<dbReference type="PROSITE" id="PS50921">
    <property type="entry name" value="ANTAR"/>
    <property type="match status" value="1"/>
</dbReference>
<dbReference type="InterPro" id="IPR036388">
    <property type="entry name" value="WH-like_DNA-bd_sf"/>
</dbReference>
<evidence type="ECO:0000313" key="3">
    <source>
        <dbReference type="Proteomes" id="UP000595046"/>
    </source>
</evidence>
<evidence type="ECO:0000259" key="1">
    <source>
        <dbReference type="PROSITE" id="PS50921"/>
    </source>
</evidence>
<evidence type="ECO:0000313" key="2">
    <source>
        <dbReference type="EMBL" id="QPP06191.1"/>
    </source>
</evidence>
<gene>
    <name evidence="2" type="ORF">G4Z16_07055</name>
</gene>
<sequence>MKGARAAVSGEAPDESVELEQLRHAMETRPVIDQAKGVLMAAYSLSPEDAWKILVTVSQHSNTKLNAVAEEIVASTQEGVVDGRLRTMIEAALKQLRSG</sequence>
<dbReference type="InterPro" id="IPR011006">
    <property type="entry name" value="CheY-like_superfamily"/>
</dbReference>
<organism evidence="2 3">
    <name type="scientific">Streptomyces bathyalis</name>
    <dbReference type="NCBI Taxonomy" id="2710756"/>
    <lineage>
        <taxon>Bacteria</taxon>
        <taxon>Bacillati</taxon>
        <taxon>Actinomycetota</taxon>
        <taxon>Actinomycetes</taxon>
        <taxon>Kitasatosporales</taxon>
        <taxon>Streptomycetaceae</taxon>
        <taxon>Streptomyces</taxon>
    </lineage>
</organism>
<dbReference type="Pfam" id="PF03861">
    <property type="entry name" value="ANTAR"/>
    <property type="match status" value="1"/>
</dbReference>
<name>A0A7T1WR82_9ACTN</name>
<protein>
    <submittedName>
        <fullName evidence="2">ANTAR domain-containing protein</fullName>
    </submittedName>
</protein>
<accession>A0A7T1WR82</accession>
<dbReference type="KEGG" id="sbat:G4Z16_07055"/>
<dbReference type="EMBL" id="CP048882">
    <property type="protein sequence ID" value="QPP06191.1"/>
    <property type="molecule type" value="Genomic_DNA"/>
</dbReference>
<reference evidence="3" key="1">
    <citation type="submission" date="2020-02" db="EMBL/GenBank/DDBJ databases">
        <title>Streptomyces sp. ASO4wet.</title>
        <authorList>
            <person name="Risdian C."/>
            <person name="Landwehr W."/>
            <person name="Schupp P."/>
            <person name="Wink J."/>
        </authorList>
    </citation>
    <scope>NUCLEOTIDE SEQUENCE [LARGE SCALE GENOMIC DNA]</scope>
    <source>
        <strain evidence="3">ASO4wet</strain>
    </source>
</reference>
<dbReference type="Proteomes" id="UP000595046">
    <property type="component" value="Chromosome"/>
</dbReference>
<proteinExistence type="predicted"/>
<feature type="domain" description="ANTAR" evidence="1">
    <location>
        <begin position="12"/>
        <end position="73"/>
    </location>
</feature>
<dbReference type="SUPFAM" id="SSF52172">
    <property type="entry name" value="CheY-like"/>
    <property type="match status" value="1"/>
</dbReference>
<dbReference type="Gene3D" id="1.10.10.10">
    <property type="entry name" value="Winged helix-like DNA-binding domain superfamily/Winged helix DNA-binding domain"/>
    <property type="match status" value="1"/>
</dbReference>
<keyword evidence="3" id="KW-1185">Reference proteome</keyword>
<dbReference type="GO" id="GO:0003723">
    <property type="term" value="F:RNA binding"/>
    <property type="evidence" value="ECO:0007669"/>
    <property type="project" value="InterPro"/>
</dbReference>
<dbReference type="InterPro" id="IPR005561">
    <property type="entry name" value="ANTAR"/>
</dbReference>